<evidence type="ECO:0000259" key="2">
    <source>
        <dbReference type="Pfam" id="PF12580"/>
    </source>
</evidence>
<keyword evidence="5" id="KW-1185">Reference proteome</keyword>
<evidence type="ECO:0000313" key="4">
    <source>
        <dbReference type="EMBL" id="GMI24021.1"/>
    </source>
</evidence>
<comment type="caution">
    <text evidence="4">The sequence shown here is derived from an EMBL/GenBank/DDBJ whole genome shotgun (WGS) entry which is preliminary data.</text>
</comment>
<protein>
    <submittedName>
        <fullName evidence="4">Uncharacterized protein</fullName>
    </submittedName>
</protein>
<evidence type="ECO:0000259" key="3">
    <source>
        <dbReference type="Pfam" id="PF12583"/>
    </source>
</evidence>
<dbReference type="InterPro" id="IPR022232">
    <property type="entry name" value="TPPII_C_art"/>
</dbReference>
<feature type="non-terminal residue" evidence="4">
    <location>
        <position position="1"/>
    </location>
</feature>
<feature type="domain" description="Tripeptidyl peptidase II second Ig-like" evidence="2">
    <location>
        <begin position="5"/>
        <end position="174"/>
    </location>
</feature>
<dbReference type="Pfam" id="PF12583">
    <property type="entry name" value="TPPII_C"/>
    <property type="match status" value="1"/>
</dbReference>
<accession>A0ABQ6MCZ4</accession>
<reference evidence="4 5" key="1">
    <citation type="journal article" date="2023" name="Commun. Biol.">
        <title>Genome analysis of Parmales, the sister group of diatoms, reveals the evolutionary specialization of diatoms from phago-mixotrophs to photoautotrophs.</title>
        <authorList>
            <person name="Ban H."/>
            <person name="Sato S."/>
            <person name="Yoshikawa S."/>
            <person name="Yamada K."/>
            <person name="Nakamura Y."/>
            <person name="Ichinomiya M."/>
            <person name="Sato N."/>
            <person name="Blanc-Mathieu R."/>
            <person name="Endo H."/>
            <person name="Kuwata A."/>
            <person name="Ogata H."/>
        </authorList>
    </citation>
    <scope>NUCLEOTIDE SEQUENCE [LARGE SCALE GENOMIC DNA]</scope>
</reference>
<evidence type="ECO:0000313" key="5">
    <source>
        <dbReference type="Proteomes" id="UP001165060"/>
    </source>
</evidence>
<feature type="compositionally biased region" description="Basic and acidic residues" evidence="1">
    <location>
        <begin position="175"/>
        <end position="193"/>
    </location>
</feature>
<dbReference type="Pfam" id="PF12580">
    <property type="entry name" value="TPPII"/>
    <property type="match status" value="1"/>
</dbReference>
<dbReference type="InterPro" id="IPR046939">
    <property type="entry name" value="TPPII_C_sf"/>
</dbReference>
<evidence type="ECO:0000256" key="1">
    <source>
        <dbReference type="SAM" id="MobiDB-lite"/>
    </source>
</evidence>
<organism evidence="4 5">
    <name type="scientific">Tetraparma gracilis</name>
    <dbReference type="NCBI Taxonomy" id="2962635"/>
    <lineage>
        <taxon>Eukaryota</taxon>
        <taxon>Sar</taxon>
        <taxon>Stramenopiles</taxon>
        <taxon>Ochrophyta</taxon>
        <taxon>Bolidophyceae</taxon>
        <taxon>Parmales</taxon>
        <taxon>Triparmaceae</taxon>
        <taxon>Tetraparma</taxon>
    </lineage>
</organism>
<name>A0ABQ6MCZ4_9STRA</name>
<dbReference type="Proteomes" id="UP001165060">
    <property type="component" value="Unassembled WGS sequence"/>
</dbReference>
<dbReference type="InterPro" id="IPR022229">
    <property type="entry name" value="TPPII_Ig-like-2"/>
</dbReference>
<proteinExistence type="predicted"/>
<feature type="domain" description="Tripeptidyl peptidase II C-terminal" evidence="3">
    <location>
        <begin position="185"/>
        <end position="247"/>
    </location>
</feature>
<dbReference type="Gene3D" id="1.25.40.710">
    <property type="match status" value="1"/>
</dbReference>
<dbReference type="EMBL" id="BRYB01005398">
    <property type="protein sequence ID" value="GMI24021.1"/>
    <property type="molecule type" value="Genomic_DNA"/>
</dbReference>
<feature type="region of interest" description="Disordered" evidence="1">
    <location>
        <begin position="170"/>
        <end position="193"/>
    </location>
</feature>
<gene>
    <name evidence="4" type="ORF">TeGR_g14203</name>
</gene>
<sequence length="420" mass="45785">VCAASCKLSKFERFLRPAASATIEPIAGGRDVLSGNRQVYALDLEYSLKLDEDAKIKVKAPLLNGYLYESAFEAQFCMVFSSGKKLLGVSDAWPEGIECEKGTVTIRFQVRHDKTSLLKDLKDMVISVERELKSSITLAAYSTHEQMGKDSNAKGAGSRPGGWPVSYVVPPPAAEQKKDKPAVSEVKDERSEVDKMAEERRDWEVKRLEKLTSEAEKFAPVYAVLIAAYPGHLPLLQANLKHLDSSTASPNPNLAALIAACDEVVGLVDQGALAAWGGLKHDLTDGTVVKEKKAMDVQKSALTDALGRKARALINFEDAKEGDFEGALKELEKWVKIEGDDKYAVLELEIAKKAGRFGSMLAIIDKLGDGDGTKGGLKEYTKEALLGLKSEVQGWCGWNELVEYSASWKLLNGMKAFALA</sequence>